<organism evidence="1 2">
    <name type="scientific">Brevundimonas phage vB_BpoS-Kabachok</name>
    <dbReference type="NCBI Taxonomy" id="2948600"/>
    <lineage>
        <taxon>Viruses</taxon>
        <taxon>Duplodnaviria</taxon>
        <taxon>Heunggongvirae</taxon>
        <taxon>Uroviricota</taxon>
        <taxon>Caudoviricetes</taxon>
        <taxon>Jeanschmidtviridae</taxon>
        <taxon>Marchewkavirus</taxon>
        <taxon>Marchewkavirus kabachok</taxon>
    </lineage>
</organism>
<evidence type="ECO:0000313" key="1">
    <source>
        <dbReference type="EMBL" id="USN14137.1"/>
    </source>
</evidence>
<protein>
    <submittedName>
        <fullName evidence="1">Uncharacterized protein</fullName>
    </submittedName>
</protein>
<accession>A0A9E7MQS6</accession>
<dbReference type="EMBL" id="ON529852">
    <property type="protein sequence ID" value="USN14137.1"/>
    <property type="molecule type" value="Genomic_DNA"/>
</dbReference>
<sequence length="136" mass="15581">MTFVADPLEPAINSVTNGQILCETLPPCFRLTWLDHSFHDAPKGAEAAPYHRARDFKHLGGAIAWARRRIFHGEAFGDVIELVRVDRRRLNGVYAEEPYEARDITLAGFLPWDRKNWSGSPTEVVLSRPHKRCNWE</sequence>
<gene>
    <name evidence="1" type="ORF">KABACHOK_03010</name>
</gene>
<reference evidence="1" key="1">
    <citation type="submission" date="2022-05" db="EMBL/GenBank/DDBJ databases">
        <authorList>
            <person name="Friedrich I."/>
            <person name="Poehlein A."/>
            <person name="Schneider D."/>
            <person name="Hertel R."/>
            <person name="Daniel R."/>
        </authorList>
    </citation>
    <scope>NUCLEOTIDE SEQUENCE</scope>
</reference>
<keyword evidence="2" id="KW-1185">Reference proteome</keyword>
<proteinExistence type="predicted"/>
<dbReference type="Proteomes" id="UP001056685">
    <property type="component" value="Segment"/>
</dbReference>
<evidence type="ECO:0000313" key="2">
    <source>
        <dbReference type="Proteomes" id="UP001056685"/>
    </source>
</evidence>
<name>A0A9E7MQS6_9CAUD</name>